<keyword evidence="1" id="KW-0378">Hydrolase</keyword>
<keyword evidence="3" id="KW-0812">Transmembrane</keyword>
<dbReference type="InterPro" id="IPR038763">
    <property type="entry name" value="DHH_sf"/>
</dbReference>
<comment type="catalytic activity">
    <reaction evidence="1">
        <text>3',3'-c-di-AMP + H2O = 5'-O-phosphonoadenylyl-(3'-&gt;5')-adenosine + H(+)</text>
        <dbReference type="Rhea" id="RHEA:54420"/>
        <dbReference type="ChEBI" id="CHEBI:15377"/>
        <dbReference type="ChEBI" id="CHEBI:15378"/>
        <dbReference type="ChEBI" id="CHEBI:71500"/>
        <dbReference type="ChEBI" id="CHEBI:138171"/>
    </reaction>
</comment>
<dbReference type="Gene3D" id="3.10.310.30">
    <property type="match status" value="1"/>
</dbReference>
<keyword evidence="2" id="KW-0464">Manganese</keyword>
<dbReference type="InterPro" id="IPR051319">
    <property type="entry name" value="Oligoribo/pAp-PDE_c-di-AMP_PDE"/>
</dbReference>
<sequence length="687" mass="77486">MEYYMGNKRKKKLQTQVGKYLKGPLYFIGFWIMINVITYAIDVRAGAVMSLATFVYIILMLSIAIKYNSNVTKRLIDFGSAYSLVQRQMIKEMDVPYGLIDENGKILWTNNQFDTLFEKSVLNKNIMNIFEGIKPEYLVFDDEKPNHVKLSYKDKLFAVTLTKFELKNDFEDSALNLLEENSGQLISIYLRDETLISKLEKETKEERLVTANIYIDNYDEVVQSVENTRRTLLVALIDRKINVYFSQYDGIVRKLENDKYFVVFKTKYISKMQTNKFAILDEVKTVNIGNSLPVTISIGIGMGGNSLVQNYDLSTTAIDMALGRGGDQAVLKDGSKVYYYGGKTKSVEKNTKVKSRVKATAFRDLIETKDNLYIMGHHIGDNDSFGAAIGLYRVGKTIGKKTHIVLGDVSGSVVPLVDEFKNSDLYDEDMFITGPEAVSEMTKNDALIIVDCNRASYTEYPELVRRAQCIIVFDHHRQTTDCIDNAQLSYVELSSSSTCEMVVEIIQYINETVKLTKLDAEALYGGIMVDTNNFINRTGVRTFEAAAYLKKNGADIARVRRMFRDELSDYKAKALAIQNTEIFMDEYALSVCNPQGVSSPTIVGAQAANELLNVKNVKASFVCTPYNDQVYISARSIDKVNVQVIMEQFGGGGHMNLAGAQVRNKTTGEVIVMLKKIIEKMIEEGEF</sequence>
<keyword evidence="1 3" id="KW-0472">Membrane</keyword>
<dbReference type="PIRSF" id="PIRSF026583">
    <property type="entry name" value="YybT"/>
    <property type="match status" value="1"/>
</dbReference>
<comment type="subcellular location">
    <subcellularLocation>
        <location evidence="1">Cell membrane</location>
    </subcellularLocation>
</comment>
<feature type="binding site" evidence="2">
    <location>
        <position position="383"/>
    </location>
    <ligand>
        <name>Mn(2+)</name>
        <dbReference type="ChEBI" id="CHEBI:29035"/>
        <label>2</label>
    </ligand>
</feature>
<dbReference type="SUPFAM" id="SSF64182">
    <property type="entry name" value="DHH phosphoesterases"/>
    <property type="match status" value="1"/>
</dbReference>
<dbReference type="Pfam" id="PF24898">
    <property type="entry name" value="GGDEF_GdpP"/>
    <property type="match status" value="1"/>
</dbReference>
<proteinExistence type="inferred from homology"/>
<dbReference type="Gene3D" id="3.90.1640.10">
    <property type="entry name" value="inorganic pyrophosphatase (n-terminal core)"/>
    <property type="match status" value="1"/>
</dbReference>
<keyword evidence="2" id="KW-0479">Metal-binding</keyword>
<dbReference type="Gene3D" id="3.30.450.20">
    <property type="entry name" value="PAS domain"/>
    <property type="match status" value="1"/>
</dbReference>
<dbReference type="InterPro" id="IPR003156">
    <property type="entry name" value="DHHA1_dom"/>
</dbReference>
<feature type="domain" description="DHHA1" evidence="5">
    <location>
        <begin position="605"/>
        <end position="679"/>
    </location>
</feature>
<dbReference type="InterPro" id="IPR001667">
    <property type="entry name" value="DDH_dom"/>
</dbReference>
<dbReference type="GO" id="GO:0003676">
    <property type="term" value="F:nucleic acid binding"/>
    <property type="evidence" value="ECO:0007669"/>
    <property type="project" value="UniProtKB-UniRule"/>
</dbReference>
<dbReference type="EMBL" id="QSFD01000013">
    <property type="protein sequence ID" value="RHA16865.1"/>
    <property type="molecule type" value="Genomic_DNA"/>
</dbReference>
<comment type="cofactor">
    <cofactor evidence="2">
        <name>Mn(2+)</name>
        <dbReference type="ChEBI" id="CHEBI:29035"/>
    </cofactor>
    <text evidence="2">For phosphodiesterase activity, probably binds 2 Mn(2+) per subunit.</text>
</comment>
<feature type="binding site" evidence="2">
    <location>
        <position position="475"/>
    </location>
    <ligand>
        <name>Mn(2+)</name>
        <dbReference type="ChEBI" id="CHEBI:29035"/>
        <label>2</label>
    </ligand>
</feature>
<feature type="binding site" evidence="2">
    <location>
        <position position="381"/>
    </location>
    <ligand>
        <name>Mn(2+)</name>
        <dbReference type="ChEBI" id="CHEBI:29035"/>
        <label>1</label>
    </ligand>
</feature>
<dbReference type="AlphaFoldDB" id="A0A413R5C2"/>
<name>A0A413R5C2_9FIRM</name>
<organism evidence="6 9">
    <name type="scientific">Eubacterium ventriosum</name>
    <dbReference type="NCBI Taxonomy" id="39496"/>
    <lineage>
        <taxon>Bacteria</taxon>
        <taxon>Bacillati</taxon>
        <taxon>Bacillota</taxon>
        <taxon>Clostridia</taxon>
        <taxon>Eubacteriales</taxon>
        <taxon>Eubacteriaceae</taxon>
        <taxon>Eubacterium</taxon>
    </lineage>
</organism>
<evidence type="ECO:0000259" key="4">
    <source>
        <dbReference type="Pfam" id="PF01368"/>
    </source>
</evidence>
<feature type="binding site" evidence="2">
    <location>
        <position position="451"/>
    </location>
    <ligand>
        <name>Mn(2+)</name>
        <dbReference type="ChEBI" id="CHEBI:29035"/>
        <label>2</label>
    </ligand>
</feature>
<dbReference type="Proteomes" id="UP000284598">
    <property type="component" value="Unassembled WGS sequence"/>
</dbReference>
<dbReference type="Pfam" id="PF01368">
    <property type="entry name" value="DHH"/>
    <property type="match status" value="1"/>
</dbReference>
<evidence type="ECO:0000313" key="6">
    <source>
        <dbReference type="EMBL" id="RHA16865.1"/>
    </source>
</evidence>
<dbReference type="Proteomes" id="UP000284779">
    <property type="component" value="Unassembled WGS sequence"/>
</dbReference>
<dbReference type="GO" id="GO:0005886">
    <property type="term" value="C:plasma membrane"/>
    <property type="evidence" value="ECO:0007669"/>
    <property type="project" value="UniProtKB-SubCell"/>
</dbReference>
<reference evidence="8 9" key="1">
    <citation type="submission" date="2018-08" db="EMBL/GenBank/DDBJ databases">
        <title>A genome reference for cultivated species of the human gut microbiota.</title>
        <authorList>
            <person name="Zou Y."/>
            <person name="Xue W."/>
            <person name="Luo G."/>
        </authorList>
    </citation>
    <scope>NUCLEOTIDE SEQUENCE [LARGE SCALE GENOMIC DNA]</scope>
    <source>
        <strain evidence="7 8">AM43-2</strain>
        <strain evidence="6 9">AM44-11BH</strain>
    </source>
</reference>
<keyword evidence="3" id="KW-1133">Transmembrane helix</keyword>
<dbReference type="Pfam" id="PF02272">
    <property type="entry name" value="DHHA1"/>
    <property type="match status" value="1"/>
</dbReference>
<dbReference type="PANTHER" id="PTHR47618">
    <property type="entry name" value="BIFUNCTIONAL OLIGORIBONUCLEASE AND PAP PHOSPHATASE NRNA"/>
    <property type="match status" value="1"/>
</dbReference>
<evidence type="ECO:0000313" key="9">
    <source>
        <dbReference type="Proteomes" id="UP000284779"/>
    </source>
</evidence>
<keyword evidence="9" id="KW-1185">Reference proteome</keyword>
<evidence type="ECO:0000256" key="2">
    <source>
        <dbReference type="PIRSR" id="PIRSR026583-50"/>
    </source>
</evidence>
<keyword evidence="1" id="KW-1003">Cell membrane</keyword>
<feature type="binding site" evidence="2">
    <location>
        <position position="451"/>
    </location>
    <ligand>
        <name>Mn(2+)</name>
        <dbReference type="ChEBI" id="CHEBI:29035"/>
        <label>1</label>
    </ligand>
</feature>
<evidence type="ECO:0000313" key="7">
    <source>
        <dbReference type="EMBL" id="RHA56160.1"/>
    </source>
</evidence>
<accession>A0A413R5C2</accession>
<feature type="transmembrane region" description="Helical" evidence="3">
    <location>
        <begin position="47"/>
        <end position="65"/>
    </location>
</feature>
<dbReference type="EC" id="3.1.4.-" evidence="1"/>
<dbReference type="EMBL" id="QSFO01000003">
    <property type="protein sequence ID" value="RHA56160.1"/>
    <property type="molecule type" value="Genomic_DNA"/>
</dbReference>
<evidence type="ECO:0000313" key="8">
    <source>
        <dbReference type="Proteomes" id="UP000284598"/>
    </source>
</evidence>
<protein>
    <recommendedName>
        <fullName evidence="1">Cyclic-di-AMP phosphodiesterase</fullName>
        <ecNumber evidence="1">3.1.4.-</ecNumber>
    </recommendedName>
</protein>
<evidence type="ECO:0000256" key="1">
    <source>
        <dbReference type="PIRNR" id="PIRNR026583"/>
    </source>
</evidence>
<dbReference type="PANTHER" id="PTHR47618:SF2">
    <property type="entry name" value="CYCLIC-DI-AMP PHOSPHODIESTERASE GDPP"/>
    <property type="match status" value="1"/>
</dbReference>
<comment type="similarity">
    <text evidence="1">Belongs to the GdpP/PdeA phosphodiesterase family.</text>
</comment>
<dbReference type="InterPro" id="IPR014528">
    <property type="entry name" value="GdpP/PdeA"/>
</dbReference>
<dbReference type="GO" id="GO:0016787">
    <property type="term" value="F:hydrolase activity"/>
    <property type="evidence" value="ECO:0007669"/>
    <property type="project" value="UniProtKB-UniRule"/>
</dbReference>
<feature type="binding site" evidence="2">
    <location>
        <position position="377"/>
    </location>
    <ligand>
        <name>Mn(2+)</name>
        <dbReference type="ChEBI" id="CHEBI:29035"/>
        <label>1</label>
    </ligand>
</feature>
<comment type="function">
    <text evidence="1">Has phosphodiesterase (PDE) activity against cyclic-di-AMP (c-di-AMP).</text>
</comment>
<feature type="binding site" evidence="2">
    <location>
        <position position="530"/>
    </location>
    <ligand>
        <name>Mn(2+)</name>
        <dbReference type="ChEBI" id="CHEBI:29035"/>
        <label>2</label>
    </ligand>
</feature>
<comment type="caution">
    <text evidence="6">The sequence shown here is derived from an EMBL/GenBank/DDBJ whole genome shotgun (WGS) entry which is preliminary data.</text>
</comment>
<feature type="transmembrane region" description="Helical" evidence="3">
    <location>
        <begin position="20"/>
        <end position="41"/>
    </location>
</feature>
<gene>
    <name evidence="7" type="ORF">DW929_03490</name>
    <name evidence="6" type="ORF">DW944_10855</name>
</gene>
<evidence type="ECO:0000256" key="3">
    <source>
        <dbReference type="SAM" id="Phobius"/>
    </source>
</evidence>
<evidence type="ECO:0000259" key="5">
    <source>
        <dbReference type="Pfam" id="PF02272"/>
    </source>
</evidence>
<feature type="domain" description="DDH" evidence="4">
    <location>
        <begin position="372"/>
        <end position="527"/>
    </location>
</feature>
<dbReference type="GO" id="GO:0046872">
    <property type="term" value="F:metal ion binding"/>
    <property type="evidence" value="ECO:0007669"/>
    <property type="project" value="UniProtKB-KW"/>
</dbReference>